<keyword evidence="2" id="KW-0732">Signal</keyword>
<dbReference type="AlphaFoldDB" id="A0A7W4V9Z0"/>
<reference evidence="3 4" key="1">
    <citation type="submission" date="2020-08" db="EMBL/GenBank/DDBJ databases">
        <title>Genomic Encyclopedia of Type Strains, Phase IV (KMG-V): Genome sequencing to study the core and pangenomes of soil and plant-associated prokaryotes.</title>
        <authorList>
            <person name="Whitman W."/>
        </authorList>
    </citation>
    <scope>NUCLEOTIDE SEQUENCE [LARGE SCALE GENOMIC DNA]</scope>
    <source>
        <strain evidence="3 4">SLV-2362</strain>
    </source>
</reference>
<dbReference type="PANTHER" id="PTHR42928">
    <property type="entry name" value="TRICARBOXYLATE-BINDING PROTEIN"/>
    <property type="match status" value="1"/>
</dbReference>
<dbReference type="Gene3D" id="3.40.190.150">
    <property type="entry name" value="Bordetella uptake gene, domain 1"/>
    <property type="match status" value="1"/>
</dbReference>
<keyword evidence="4" id="KW-1185">Reference proteome</keyword>
<dbReference type="Pfam" id="PF03401">
    <property type="entry name" value="TctC"/>
    <property type="match status" value="1"/>
</dbReference>
<protein>
    <submittedName>
        <fullName evidence="3">Tripartite-type tricarboxylate transporter receptor subunit TctC</fullName>
    </submittedName>
</protein>
<evidence type="ECO:0000256" key="2">
    <source>
        <dbReference type="SAM" id="SignalP"/>
    </source>
</evidence>
<feature type="chain" id="PRO_5030623879" evidence="2">
    <location>
        <begin position="25"/>
        <end position="319"/>
    </location>
</feature>
<feature type="signal peptide" evidence="2">
    <location>
        <begin position="1"/>
        <end position="24"/>
    </location>
</feature>
<organism evidence="3 4">
    <name type="scientific">Cupriavidus alkaliphilus</name>
    <dbReference type="NCBI Taxonomy" id="942866"/>
    <lineage>
        <taxon>Bacteria</taxon>
        <taxon>Pseudomonadati</taxon>
        <taxon>Pseudomonadota</taxon>
        <taxon>Betaproteobacteria</taxon>
        <taxon>Burkholderiales</taxon>
        <taxon>Burkholderiaceae</taxon>
        <taxon>Cupriavidus</taxon>
    </lineage>
</organism>
<evidence type="ECO:0000256" key="1">
    <source>
        <dbReference type="ARBA" id="ARBA00006987"/>
    </source>
</evidence>
<dbReference type="InterPro" id="IPR042100">
    <property type="entry name" value="Bug_dom1"/>
</dbReference>
<comment type="caution">
    <text evidence="3">The sequence shown here is derived from an EMBL/GenBank/DDBJ whole genome shotgun (WGS) entry which is preliminary data.</text>
</comment>
<dbReference type="PIRSF" id="PIRSF017082">
    <property type="entry name" value="YflP"/>
    <property type="match status" value="1"/>
</dbReference>
<dbReference type="CDD" id="cd07012">
    <property type="entry name" value="PBP2_Bug_TTT"/>
    <property type="match status" value="1"/>
</dbReference>
<dbReference type="PANTHER" id="PTHR42928:SF5">
    <property type="entry name" value="BLR1237 PROTEIN"/>
    <property type="match status" value="1"/>
</dbReference>
<dbReference type="RefSeq" id="WP_260153665.1">
    <property type="nucleotide sequence ID" value="NZ_JACHWF010000002.1"/>
</dbReference>
<dbReference type="Gene3D" id="3.40.190.10">
    <property type="entry name" value="Periplasmic binding protein-like II"/>
    <property type="match status" value="1"/>
</dbReference>
<dbReference type="EMBL" id="JACHWF010000002">
    <property type="protein sequence ID" value="MBB3007329.1"/>
    <property type="molecule type" value="Genomic_DNA"/>
</dbReference>
<dbReference type="InterPro" id="IPR005064">
    <property type="entry name" value="BUG"/>
</dbReference>
<sequence>MSRAFLKGSLAALVAMSFGQAAIAGDVARMVVAFPAGGPADALARAISRQLETELKRTVIIDNRPGANGAIAISAVTKGPADGSVFFLTSAGAIVINPSLYKNLSYRPERDLVPVSMVVTTPQVLVVPLQSKVNSAKDLVAQSRAGGSVSLASSGIGSMPHMAIELLKAATSAEFLHVAYKGAAPAITDTIGGQVDAFFGDASGLVPFIEGKKLKPVGVTTSGRLPYLPDVPTLDESGIKGVYAENWYGLMVPAGTPPKIVQALNGAVRRTLENKDVRASLAKMGLTPAPSTAAEFSDRIRADGGKWSRLIAERNVKPE</sequence>
<evidence type="ECO:0000313" key="4">
    <source>
        <dbReference type="Proteomes" id="UP000578036"/>
    </source>
</evidence>
<keyword evidence="3" id="KW-0675">Receptor</keyword>
<gene>
    <name evidence="3" type="ORF">FHX61_001977</name>
</gene>
<name>A0A7W4V9Z0_9BURK</name>
<proteinExistence type="inferred from homology"/>
<accession>A0A7W4V9Z0</accession>
<evidence type="ECO:0000313" key="3">
    <source>
        <dbReference type="EMBL" id="MBB3007329.1"/>
    </source>
</evidence>
<dbReference type="Proteomes" id="UP000578036">
    <property type="component" value="Unassembled WGS sequence"/>
</dbReference>
<dbReference type="SUPFAM" id="SSF53850">
    <property type="entry name" value="Periplasmic binding protein-like II"/>
    <property type="match status" value="1"/>
</dbReference>
<comment type="similarity">
    <text evidence="1">Belongs to the UPF0065 (bug) family.</text>
</comment>